<dbReference type="GO" id="GO:0005509">
    <property type="term" value="F:calcium ion binding"/>
    <property type="evidence" value="ECO:0007669"/>
    <property type="project" value="InterPro"/>
</dbReference>
<dbReference type="GO" id="GO:0016020">
    <property type="term" value="C:membrane"/>
    <property type="evidence" value="ECO:0007669"/>
    <property type="project" value="InterPro"/>
</dbReference>
<dbReference type="EMBL" id="FUKJ01000244">
    <property type="protein sequence ID" value="SJM93251.1"/>
    <property type="molecule type" value="Genomic_DNA"/>
</dbReference>
<dbReference type="Pfam" id="PF05345">
    <property type="entry name" value="He_PIG"/>
    <property type="match status" value="1"/>
</dbReference>
<dbReference type="NCBIfam" id="TIGR04225">
    <property type="entry name" value="CshA_fibril_rpt"/>
    <property type="match status" value="1"/>
</dbReference>
<proteinExistence type="predicted"/>
<dbReference type="InterPro" id="IPR006644">
    <property type="entry name" value="Cadg"/>
</dbReference>
<dbReference type="Gene3D" id="2.60.40.3440">
    <property type="match status" value="1"/>
</dbReference>
<dbReference type="Proteomes" id="UP000195442">
    <property type="component" value="Unassembled WGS sequence"/>
</dbReference>
<evidence type="ECO:0000313" key="3">
    <source>
        <dbReference type="Proteomes" id="UP000195442"/>
    </source>
</evidence>
<evidence type="ECO:0000313" key="2">
    <source>
        <dbReference type="EMBL" id="SJM93251.1"/>
    </source>
</evidence>
<accession>A0A1R4HB42</accession>
<evidence type="ECO:0000259" key="1">
    <source>
        <dbReference type="SMART" id="SM00736"/>
    </source>
</evidence>
<keyword evidence="3" id="KW-1185">Reference proteome</keyword>
<dbReference type="SUPFAM" id="SSF49313">
    <property type="entry name" value="Cadherin-like"/>
    <property type="match status" value="1"/>
</dbReference>
<dbReference type="InterPro" id="IPR013783">
    <property type="entry name" value="Ig-like_fold"/>
</dbReference>
<dbReference type="InterPro" id="IPR026395">
    <property type="entry name" value="CshA_fibril"/>
</dbReference>
<dbReference type="Pfam" id="PF17803">
    <property type="entry name" value="Cadherin_4"/>
    <property type="match status" value="3"/>
</dbReference>
<sequence>MAVDDGTVALPLTIVEDSVTPLNLLGNDIDVDSDVLMVKSINGVDLTPGVAQSIPVSNGVVTVAVDGSLSFTPALDYNGSVSFDYVVTDPQGLTDIGTVNLNVTPVNDAPVAVDDKALVIEDKIVIGNLLGNDTDIDRDPLNVTSARVDINGDGLTDLLPLGVTTLLRDSTGEPIGKITINANGSFSFMPAPNYNGLMPVVEYTIDDGHGGIDTGTLTLGPVEPVNDNPIAKNDANTVTEDTPLVVSATDGLIKSALAVEGVDNDIDGDILTLTVVMVDTNGDGTPDVLTLDVATPLVDKSGQPIGILVVKADGSYSFTPEHNYTGLVPDIHYTVNDGHGGSADATLILTLEPVNDPPVAVDDTIEVLEDTPVSGNVLNNDSDVDGDSLTVIAATVDTNGDGLPDPLILGEVALITDKAGTVIGSLTLNSDGSFTFAPALNYFGPVPDVKYTVSDGHGAVDVATLKIGPVISALDPIDDPGTGEIDTPIIVDILANDPSVNPNTIQIVGTQNPGDSLLVPGEGTWTIDPKNGLLTFTPLPTFHAAPSPIHYTVTDTNGLVSSAALVKINIQPVVSDDIVIGATPDVPVIVDVLANDKGADPATVKIVDATNVDGSLIIPGEGTWTVDKTTGQITFTPISTFHGDPAPIRYTVSSLTGLPSPSAGVTIHVQPVGPEIGSLIMLSNPQPPLFTLPSSVLPFTSLPVRPLTPMWEQEWFKPVDLSFGDSADTCDLYLVGSLKNQVVIERQSYHFSIPSGTFRHTNPSEQLEYSATHPDGSPLPEWLEFNPKTLTFSGVPPKGAVSETVMVTVRDDCGDEVHATFFVKMNKEHYRHTSHDKHHAVNKGKLGLGKQLHAAGKMGKLQNGRELLDSLSAEQDGKNVTILKSQKG</sequence>
<dbReference type="InterPro" id="IPR040853">
    <property type="entry name" value="RapA2_cadherin-like"/>
</dbReference>
<dbReference type="Gene3D" id="2.60.40.10">
    <property type="entry name" value="Immunoglobulins"/>
    <property type="match status" value="1"/>
</dbReference>
<dbReference type="SMART" id="SM00736">
    <property type="entry name" value="CADG"/>
    <property type="match status" value="1"/>
</dbReference>
<feature type="domain" description="Dystroglycan-type cadherin-like" evidence="1">
    <location>
        <begin position="733"/>
        <end position="831"/>
    </location>
</feature>
<dbReference type="Pfam" id="PF19076">
    <property type="entry name" value="CshA_repeat"/>
    <property type="match status" value="2"/>
</dbReference>
<name>A0A1R4HB42_9GAMM</name>
<dbReference type="InterPro" id="IPR015919">
    <property type="entry name" value="Cadherin-like_sf"/>
</dbReference>
<reference evidence="3" key="1">
    <citation type="submission" date="2017-02" db="EMBL/GenBank/DDBJ databases">
        <authorList>
            <person name="Daims H."/>
        </authorList>
    </citation>
    <scope>NUCLEOTIDE SEQUENCE [LARGE SCALE GENOMIC DNA]</scope>
</reference>
<gene>
    <name evidence="2" type="ORF">CRENPOLYSF2_3180006</name>
</gene>
<protein>
    <recommendedName>
        <fullName evidence="1">Dystroglycan-type cadherin-like domain-containing protein</fullName>
    </recommendedName>
</protein>
<dbReference type="NCBIfam" id="NF012211">
    <property type="entry name" value="tand_rpt_95"/>
    <property type="match status" value="3"/>
</dbReference>
<dbReference type="AlphaFoldDB" id="A0A1R4HB42"/>
<organism evidence="2 3">
    <name type="scientific">Crenothrix polyspora</name>
    <dbReference type="NCBI Taxonomy" id="360316"/>
    <lineage>
        <taxon>Bacteria</taxon>
        <taxon>Pseudomonadati</taxon>
        <taxon>Pseudomonadota</taxon>
        <taxon>Gammaproteobacteria</taxon>
        <taxon>Methylococcales</taxon>
        <taxon>Crenotrichaceae</taxon>
        <taxon>Crenothrix</taxon>
    </lineage>
</organism>